<name>A0ABM1BGY9_LIMPO</name>
<dbReference type="PANTHER" id="PTHR23080">
    <property type="entry name" value="THAP DOMAIN PROTEIN"/>
    <property type="match status" value="1"/>
</dbReference>
<protein>
    <submittedName>
        <fullName evidence="8">Uncharacterized protein LOC106466104 isoform X1</fullName>
    </submittedName>
</protein>
<evidence type="ECO:0000259" key="6">
    <source>
        <dbReference type="PROSITE" id="PS50950"/>
    </source>
</evidence>
<evidence type="ECO:0000313" key="8">
    <source>
        <dbReference type="RefSeq" id="XP_013781799.1"/>
    </source>
</evidence>
<dbReference type="PANTHER" id="PTHR23080:SF139">
    <property type="entry name" value="DDE TNP4 DOMAIN-CONTAINING PROTEIN"/>
    <property type="match status" value="1"/>
</dbReference>
<dbReference type="Proteomes" id="UP000694941">
    <property type="component" value="Unplaced"/>
</dbReference>
<organism evidence="7 8">
    <name type="scientific">Limulus polyphemus</name>
    <name type="common">Atlantic horseshoe crab</name>
    <dbReference type="NCBI Taxonomy" id="6850"/>
    <lineage>
        <taxon>Eukaryota</taxon>
        <taxon>Metazoa</taxon>
        <taxon>Ecdysozoa</taxon>
        <taxon>Arthropoda</taxon>
        <taxon>Chelicerata</taxon>
        <taxon>Merostomata</taxon>
        <taxon>Xiphosura</taxon>
        <taxon>Limulidae</taxon>
        <taxon>Limulus</taxon>
    </lineage>
</organism>
<dbReference type="InterPro" id="IPR006612">
    <property type="entry name" value="THAP_Znf"/>
</dbReference>
<keyword evidence="4 5" id="KW-0238">DNA-binding</keyword>
<dbReference type="Pfam" id="PF05485">
    <property type="entry name" value="THAP"/>
    <property type="match status" value="1"/>
</dbReference>
<evidence type="ECO:0000256" key="1">
    <source>
        <dbReference type="ARBA" id="ARBA00022723"/>
    </source>
</evidence>
<feature type="domain" description="THAP-type" evidence="6">
    <location>
        <begin position="1"/>
        <end position="82"/>
    </location>
</feature>
<dbReference type="SMART" id="SM00980">
    <property type="entry name" value="THAP"/>
    <property type="match status" value="1"/>
</dbReference>
<gene>
    <name evidence="8" type="primary">LOC106466104</name>
</gene>
<keyword evidence="3" id="KW-0862">Zinc</keyword>
<dbReference type="PROSITE" id="PS50950">
    <property type="entry name" value="ZF_THAP"/>
    <property type="match status" value="1"/>
</dbReference>
<sequence length="344" mass="39742">MPHHHCCVIGCKSDSRYTIPDPDDTPLKFFCIPSVTTKKDLHDKWMEMIRRPDLSVSRNTRVCSRHFVDGRPTLENPLPIQNLTPASEHQIYLTSCINPHQTLFGINNQETCLKKYYVGEKSKNILNKETSQKSVNPLAVKKQKLEVNSRVNTDDIISNEIYFAQPVLHEYKSTQTNYFVRQTLTKSTQTEKVENDDLMCSQRKLYSSSKSTQPTLLPFMQVKLPVPLTITFLKNDSIQFHYYTGFKTYTDFQTYFIEAASKLNIFSFHQDCKNQNGHEFDQTKSNNLIKELSTLSLENALLLALMVKNLSLQFHDVAHKFQVSVSTVQYLMEKLSPILNKEVE</sequence>
<evidence type="ECO:0000313" key="7">
    <source>
        <dbReference type="Proteomes" id="UP000694941"/>
    </source>
</evidence>
<keyword evidence="7" id="KW-1185">Reference proteome</keyword>
<evidence type="ECO:0000256" key="2">
    <source>
        <dbReference type="ARBA" id="ARBA00022771"/>
    </source>
</evidence>
<keyword evidence="2 5" id="KW-0863">Zinc-finger</keyword>
<keyword evidence="1" id="KW-0479">Metal-binding</keyword>
<evidence type="ECO:0000256" key="5">
    <source>
        <dbReference type="PROSITE-ProRule" id="PRU00309"/>
    </source>
</evidence>
<proteinExistence type="predicted"/>
<evidence type="ECO:0000256" key="4">
    <source>
        <dbReference type="ARBA" id="ARBA00023125"/>
    </source>
</evidence>
<dbReference type="GeneID" id="106466104"/>
<dbReference type="SUPFAM" id="SSF57716">
    <property type="entry name" value="Glucocorticoid receptor-like (DNA-binding domain)"/>
    <property type="match status" value="1"/>
</dbReference>
<dbReference type="RefSeq" id="XP_013781799.1">
    <property type="nucleotide sequence ID" value="XM_013926345.2"/>
</dbReference>
<evidence type="ECO:0000256" key="3">
    <source>
        <dbReference type="ARBA" id="ARBA00022833"/>
    </source>
</evidence>
<reference evidence="8" key="1">
    <citation type="submission" date="2025-08" db="UniProtKB">
        <authorList>
            <consortium name="RefSeq"/>
        </authorList>
    </citation>
    <scope>IDENTIFICATION</scope>
    <source>
        <tissue evidence="8">Muscle</tissue>
    </source>
</reference>
<accession>A0ABM1BGY9</accession>